<proteinExistence type="predicted"/>
<protein>
    <recommendedName>
        <fullName evidence="4">DUF309 domain-containing protein</fullName>
    </recommendedName>
</protein>
<dbReference type="OrthoDB" id="165483at2"/>
<dbReference type="Pfam" id="PF03745">
    <property type="entry name" value="DUF309"/>
    <property type="match status" value="1"/>
</dbReference>
<feature type="compositionally biased region" description="Basic and acidic residues" evidence="1">
    <location>
        <begin position="157"/>
        <end position="179"/>
    </location>
</feature>
<evidence type="ECO:0000256" key="1">
    <source>
        <dbReference type="SAM" id="MobiDB-lite"/>
    </source>
</evidence>
<dbReference type="InterPro" id="IPR005500">
    <property type="entry name" value="DUF309"/>
</dbReference>
<dbReference type="PANTHER" id="PTHR34796">
    <property type="entry name" value="EXPRESSED PROTEIN"/>
    <property type="match status" value="1"/>
</dbReference>
<comment type="caution">
    <text evidence="2">The sequence shown here is derived from an EMBL/GenBank/DDBJ whole genome shotgun (WGS) entry which is preliminary data.</text>
</comment>
<gene>
    <name evidence="2" type="ORF">B5M42_05925</name>
</gene>
<name>A0A4Y8Q7Q9_9BACL</name>
<evidence type="ECO:0000313" key="2">
    <source>
        <dbReference type="EMBL" id="TFE90264.1"/>
    </source>
</evidence>
<feature type="region of interest" description="Disordered" evidence="1">
    <location>
        <begin position="155"/>
        <end position="179"/>
    </location>
</feature>
<reference evidence="2 3" key="1">
    <citation type="submission" date="2017-03" db="EMBL/GenBank/DDBJ databases">
        <title>Isolation of Levoglucosan Utilizing Bacteria.</title>
        <authorList>
            <person name="Arya A.S."/>
        </authorList>
    </citation>
    <scope>NUCLEOTIDE SEQUENCE [LARGE SCALE GENOMIC DNA]</scope>
    <source>
        <strain evidence="2 3">MEC069</strain>
    </source>
</reference>
<dbReference type="EMBL" id="MYFO01000005">
    <property type="protein sequence ID" value="TFE90264.1"/>
    <property type="molecule type" value="Genomic_DNA"/>
</dbReference>
<evidence type="ECO:0000313" key="3">
    <source>
        <dbReference type="Proteomes" id="UP000298246"/>
    </source>
</evidence>
<dbReference type="InterPro" id="IPR023203">
    <property type="entry name" value="TTHA0068_sf"/>
</dbReference>
<dbReference type="Proteomes" id="UP000298246">
    <property type="component" value="Unassembled WGS sequence"/>
</dbReference>
<evidence type="ECO:0008006" key="4">
    <source>
        <dbReference type="Google" id="ProtNLM"/>
    </source>
</evidence>
<dbReference type="SUPFAM" id="SSF140663">
    <property type="entry name" value="TTHA0068-like"/>
    <property type="match status" value="1"/>
</dbReference>
<keyword evidence="3" id="KW-1185">Reference proteome</keyword>
<dbReference type="Gene3D" id="1.10.3450.10">
    <property type="entry name" value="TTHA0068-like"/>
    <property type="match status" value="1"/>
</dbReference>
<sequence length="179" mass="20449">MQYPQAYKDYLLFFQAERDYFECHEVMEEYWKAHPGDARSRTYVGLIQIAVALYHHRRDNKAGARKMLGSALVNLQPQHVEELGLDAPALRERLEAHLAALQEDSSEAAPFVDLDLPIRDAALLAECQALCAKRGLAWGCASALADEELVHKHTRRDRSGVIRERELQKQRRRDQGAAR</sequence>
<organism evidence="2 3">
    <name type="scientific">Paenibacillus athensensis</name>
    <dbReference type="NCBI Taxonomy" id="1967502"/>
    <lineage>
        <taxon>Bacteria</taxon>
        <taxon>Bacillati</taxon>
        <taxon>Bacillota</taxon>
        <taxon>Bacilli</taxon>
        <taxon>Bacillales</taxon>
        <taxon>Paenibacillaceae</taxon>
        <taxon>Paenibacillus</taxon>
    </lineage>
</organism>
<accession>A0A4Y8Q7Q9</accession>
<dbReference type="PANTHER" id="PTHR34796:SF1">
    <property type="entry name" value="EXPRESSED PROTEIN"/>
    <property type="match status" value="1"/>
</dbReference>
<dbReference type="AlphaFoldDB" id="A0A4Y8Q7Q9"/>